<proteinExistence type="predicted"/>
<organism evidence="1 2">
    <name type="scientific">Stackebrandtia endophytica</name>
    <dbReference type="NCBI Taxonomy" id="1496996"/>
    <lineage>
        <taxon>Bacteria</taxon>
        <taxon>Bacillati</taxon>
        <taxon>Actinomycetota</taxon>
        <taxon>Actinomycetes</taxon>
        <taxon>Glycomycetales</taxon>
        <taxon>Glycomycetaceae</taxon>
        <taxon>Stackebrandtia</taxon>
    </lineage>
</organism>
<name>A0A543AR93_9ACTN</name>
<dbReference type="InterPro" id="IPR025355">
    <property type="entry name" value="DUF4259"/>
</dbReference>
<dbReference type="InParanoid" id="A0A543AR93"/>
<dbReference type="OrthoDB" id="4623393at2"/>
<protein>
    <submittedName>
        <fullName evidence="1">Uncharacterized protein DUF4259</fullName>
    </submittedName>
</protein>
<reference evidence="1 2" key="1">
    <citation type="submission" date="2019-06" db="EMBL/GenBank/DDBJ databases">
        <title>Sequencing the genomes of 1000 actinobacteria strains.</title>
        <authorList>
            <person name="Klenk H.-P."/>
        </authorList>
    </citation>
    <scope>NUCLEOTIDE SEQUENCE [LARGE SCALE GENOMIC DNA]</scope>
    <source>
        <strain evidence="1 2">DSM 45928</strain>
    </source>
</reference>
<evidence type="ECO:0000313" key="1">
    <source>
        <dbReference type="EMBL" id="TQL75092.1"/>
    </source>
</evidence>
<comment type="caution">
    <text evidence="1">The sequence shown here is derived from an EMBL/GenBank/DDBJ whole genome shotgun (WGS) entry which is preliminary data.</text>
</comment>
<keyword evidence="2" id="KW-1185">Reference proteome</keyword>
<accession>A0A543AR93</accession>
<dbReference type="Proteomes" id="UP000317043">
    <property type="component" value="Unassembled WGS sequence"/>
</dbReference>
<dbReference type="AlphaFoldDB" id="A0A543AR93"/>
<dbReference type="EMBL" id="VFOW01000001">
    <property type="protein sequence ID" value="TQL75092.1"/>
    <property type="molecule type" value="Genomic_DNA"/>
</dbReference>
<evidence type="ECO:0000313" key="2">
    <source>
        <dbReference type="Proteomes" id="UP000317043"/>
    </source>
</evidence>
<sequence length="129" mass="14205">MGTWGSGNFDDDTAADYLAGVIDRLVTEVADVMAGDPIELEPDEYWGVAIPCQLELLCHLARGGYDGGRLPDPSVIAEWKRRYLAVWDSGIDELEPSAQFKADRLKVLNRTFDELAEAAAHRLADRAPT</sequence>
<gene>
    <name evidence="1" type="ORF">FB566_0584</name>
</gene>
<dbReference type="Pfam" id="PF14078">
    <property type="entry name" value="DUF4259"/>
    <property type="match status" value="1"/>
</dbReference>
<dbReference type="RefSeq" id="WP_142034695.1">
    <property type="nucleotide sequence ID" value="NZ_JBHTGS010000002.1"/>
</dbReference>